<dbReference type="Gene3D" id="3.40.630.30">
    <property type="match status" value="1"/>
</dbReference>
<evidence type="ECO:0000313" key="3">
    <source>
        <dbReference type="Proteomes" id="UP001408356"/>
    </source>
</evidence>
<reference evidence="2 3" key="1">
    <citation type="journal article" date="2024" name="J. Plant Pathol.">
        <title>Sequence and assembly of the genome of Seiridium unicorne, isolate CBS 538.82, causal agent of cypress canker disease.</title>
        <authorList>
            <person name="Scali E."/>
            <person name="Rocca G.D."/>
            <person name="Danti R."/>
            <person name="Garbelotto M."/>
            <person name="Barberini S."/>
            <person name="Baroncelli R."/>
            <person name="Emiliani G."/>
        </authorList>
    </citation>
    <scope>NUCLEOTIDE SEQUENCE [LARGE SCALE GENOMIC DNA]</scope>
    <source>
        <strain evidence="2 3">BM-138-508</strain>
    </source>
</reference>
<proteinExistence type="predicted"/>
<dbReference type="InterPro" id="IPR000182">
    <property type="entry name" value="GNAT_dom"/>
</dbReference>
<dbReference type="InterPro" id="IPR016181">
    <property type="entry name" value="Acyl_CoA_acyltransferase"/>
</dbReference>
<dbReference type="CDD" id="cd04301">
    <property type="entry name" value="NAT_SF"/>
    <property type="match status" value="1"/>
</dbReference>
<dbReference type="PANTHER" id="PTHR43617">
    <property type="entry name" value="L-AMINO ACID N-ACETYLTRANSFERASE"/>
    <property type="match status" value="1"/>
</dbReference>
<accession>A0ABR2V4H6</accession>
<organism evidence="2 3">
    <name type="scientific">Seiridium unicorne</name>
    <dbReference type="NCBI Taxonomy" id="138068"/>
    <lineage>
        <taxon>Eukaryota</taxon>
        <taxon>Fungi</taxon>
        <taxon>Dikarya</taxon>
        <taxon>Ascomycota</taxon>
        <taxon>Pezizomycotina</taxon>
        <taxon>Sordariomycetes</taxon>
        <taxon>Xylariomycetidae</taxon>
        <taxon>Amphisphaeriales</taxon>
        <taxon>Sporocadaceae</taxon>
        <taxon>Seiridium</taxon>
    </lineage>
</organism>
<dbReference type="SUPFAM" id="SSF55729">
    <property type="entry name" value="Acyl-CoA N-acyltransferases (Nat)"/>
    <property type="match status" value="1"/>
</dbReference>
<dbReference type="InterPro" id="IPR050276">
    <property type="entry name" value="MshD_Acetyltransferase"/>
</dbReference>
<sequence length="187" mass="20883">MATINLQFRIATQDDAAKIQDLVQSAFRADDSRENWTGDKDLSAEFRAGFRVDIGDIMAKITKPDSAVLIALDDSGNLVGSVETVKRSSELARISMLAVDQRYQRGGVGRQILAHAEHYCQKTWSIAQMGLNALSTRQELILWYERRGYVRTGETTPFPRLHSAGFKLPEDLCFIELEKDLTGSISS</sequence>
<evidence type="ECO:0000313" key="2">
    <source>
        <dbReference type="EMBL" id="KAK9421365.1"/>
    </source>
</evidence>
<dbReference type="PANTHER" id="PTHR43617:SF9">
    <property type="entry name" value="GNAT FAMILY ACETYLTRANSFERASE"/>
    <property type="match status" value="1"/>
</dbReference>
<comment type="caution">
    <text evidence="2">The sequence shown here is derived from an EMBL/GenBank/DDBJ whole genome shotgun (WGS) entry which is preliminary data.</text>
</comment>
<name>A0ABR2V4H6_9PEZI</name>
<keyword evidence="3" id="KW-1185">Reference proteome</keyword>
<dbReference type="PROSITE" id="PS51186">
    <property type="entry name" value="GNAT"/>
    <property type="match status" value="1"/>
</dbReference>
<evidence type="ECO:0000259" key="1">
    <source>
        <dbReference type="PROSITE" id="PS51186"/>
    </source>
</evidence>
<dbReference type="Pfam" id="PF13673">
    <property type="entry name" value="Acetyltransf_10"/>
    <property type="match status" value="1"/>
</dbReference>
<dbReference type="EMBL" id="JARVKF010000190">
    <property type="protein sequence ID" value="KAK9421365.1"/>
    <property type="molecule type" value="Genomic_DNA"/>
</dbReference>
<dbReference type="Proteomes" id="UP001408356">
    <property type="component" value="Unassembled WGS sequence"/>
</dbReference>
<protein>
    <submittedName>
        <fullName evidence="2">N-acetyltransferase domain-containing protein</fullName>
    </submittedName>
</protein>
<feature type="domain" description="N-acetyltransferase" evidence="1">
    <location>
        <begin position="6"/>
        <end position="182"/>
    </location>
</feature>
<gene>
    <name evidence="2" type="ORF">SUNI508_05903</name>
</gene>